<feature type="chain" id="PRO_5041393960" evidence="1">
    <location>
        <begin position="29"/>
        <end position="727"/>
    </location>
</feature>
<accession>A0AA41X5Q8</accession>
<keyword evidence="1" id="KW-0732">Signal</keyword>
<keyword evidence="3" id="KW-1185">Reference proteome</keyword>
<dbReference type="RefSeq" id="WP_254101063.1">
    <property type="nucleotide sequence ID" value="NZ_JANATA010000015.1"/>
</dbReference>
<dbReference type="Proteomes" id="UP001165413">
    <property type="component" value="Unassembled WGS sequence"/>
</dbReference>
<dbReference type="InterPro" id="IPR010344">
    <property type="entry name" value="YbjH"/>
</dbReference>
<sequence>MKSFIQKTSKTFLAITLGAVCGIHNVHAEDMANIKSIKVDTDVNVQGFGGLINVPTANAIQFGELHWSYATLTDNGSYRNGTSDGLYQDGNVLSLTASPFPGFEATIRNSGGDFDTGSDLQANLKYQATFIPKEWFSLAAGYQDVGGITNHLDSIFVAASKDWRNFRFTVGTGEFRSTIGGTAKRYEGGFYGIQYQPFEWLQLQAENDGVNNAAAIKFKTPKSWLANQAQVYGSIITGDYDAGTGNDKVFYQVGIRANLFQGLDSGLDEQNYETQKLADSFGWFLSDRDYGTYTPKHIDFTQSQHYDDNVVAMTKLKDALADHGFENVWVGARDTQILVRVENSLYNRNQMDAIGVVLGMAASQLPGYFTNLDFTLSRYEIPTLRLNVNMQELVNFYEGKTLDPQFVALTPKDRSAVTADWLGGDNTPWFTPRVKFYPILPNFIGTEIGQADINLSIRSNIHMPLWKGAEVSADYDIKISQSSDFDLGGALWKYRQPTGLKNLFLRQTYQLPYNIYVAGSVGVAKQQYNEEHNVATFQAGWQSLDGRHRLSYHYAYLDSRLANRPNRYVYTAQYRHFLPVLDISMYAEAGQFWRGDRGYTLGLSTHLGDSLLSVWMSETDVSIKGIGFTIPLGTRKNMSVAEHGYQVRMGERWSYGLGTSSYKGTNQIFVNRAYRPGYLAQMQGRYFDFDRLSLAYIEQNLPRLRDAYAKYGKDGISGKYEKESNGG</sequence>
<organism evidence="2 3">
    <name type="scientific">Opacimonas viscosa</name>
    <dbReference type="NCBI Taxonomy" id="2961944"/>
    <lineage>
        <taxon>Bacteria</taxon>
        <taxon>Pseudomonadati</taxon>
        <taxon>Pseudomonadota</taxon>
        <taxon>Gammaproteobacteria</taxon>
        <taxon>Alteromonadales</taxon>
        <taxon>Alteromonadaceae</taxon>
        <taxon>Opacimonas</taxon>
    </lineage>
</organism>
<dbReference type="Pfam" id="PF06082">
    <property type="entry name" value="YjbH"/>
    <property type="match status" value="1"/>
</dbReference>
<dbReference type="EMBL" id="JANATA010000015">
    <property type="protein sequence ID" value="MCP3429104.1"/>
    <property type="molecule type" value="Genomic_DNA"/>
</dbReference>
<evidence type="ECO:0000313" key="2">
    <source>
        <dbReference type="EMBL" id="MCP3429104.1"/>
    </source>
</evidence>
<gene>
    <name evidence="2" type="ORF">NLF92_09135</name>
</gene>
<name>A0AA41X5Q8_9ALTE</name>
<feature type="signal peptide" evidence="1">
    <location>
        <begin position="1"/>
        <end position="28"/>
    </location>
</feature>
<reference evidence="2" key="1">
    <citation type="submission" date="2022-07" db="EMBL/GenBank/DDBJ databases">
        <title>Characterization of the Novel Bacterium Alteromonas immobilis LMIT006 and Alteromonas gregis LMIT007.</title>
        <authorList>
            <person name="Lin X."/>
        </authorList>
    </citation>
    <scope>NUCLEOTIDE SEQUENCE</scope>
    <source>
        <strain evidence="2">LMIT007</strain>
    </source>
</reference>
<protein>
    <submittedName>
        <fullName evidence="2">YjbH domain-containing protein</fullName>
    </submittedName>
</protein>
<evidence type="ECO:0000313" key="3">
    <source>
        <dbReference type="Proteomes" id="UP001165413"/>
    </source>
</evidence>
<evidence type="ECO:0000256" key="1">
    <source>
        <dbReference type="SAM" id="SignalP"/>
    </source>
</evidence>
<comment type="caution">
    <text evidence="2">The sequence shown here is derived from an EMBL/GenBank/DDBJ whole genome shotgun (WGS) entry which is preliminary data.</text>
</comment>
<dbReference type="AlphaFoldDB" id="A0AA41X5Q8"/>
<proteinExistence type="predicted"/>